<gene>
    <name evidence="4" type="ordered locus">NOCYR_2992</name>
</gene>
<organism evidence="4 5">
    <name type="scientific">Nocardia cyriacigeorgica (strain GUH-2)</name>
    <dbReference type="NCBI Taxonomy" id="1127134"/>
    <lineage>
        <taxon>Bacteria</taxon>
        <taxon>Bacillati</taxon>
        <taxon>Actinomycetota</taxon>
        <taxon>Actinomycetes</taxon>
        <taxon>Mycobacteriales</taxon>
        <taxon>Nocardiaceae</taxon>
        <taxon>Nocardia</taxon>
    </lineage>
</organism>
<dbReference type="GO" id="GO:0043565">
    <property type="term" value="F:sequence-specific DNA binding"/>
    <property type="evidence" value="ECO:0007669"/>
    <property type="project" value="InterPro"/>
</dbReference>
<dbReference type="PROSITE" id="PS01124">
    <property type="entry name" value="HTH_ARAC_FAMILY_2"/>
    <property type="match status" value="1"/>
</dbReference>
<dbReference type="SUPFAM" id="SSF52317">
    <property type="entry name" value="Class I glutamine amidotransferase-like"/>
    <property type="match status" value="1"/>
</dbReference>
<keyword evidence="5" id="KW-1185">Reference proteome</keyword>
<evidence type="ECO:0000256" key="1">
    <source>
        <dbReference type="ARBA" id="ARBA00023015"/>
    </source>
</evidence>
<dbReference type="InterPro" id="IPR002818">
    <property type="entry name" value="DJ-1/PfpI"/>
</dbReference>
<keyword evidence="2" id="KW-0804">Transcription</keyword>
<evidence type="ECO:0000259" key="3">
    <source>
        <dbReference type="PROSITE" id="PS01124"/>
    </source>
</evidence>
<feature type="domain" description="HTH araC/xylS-type" evidence="3">
    <location>
        <begin position="216"/>
        <end position="313"/>
    </location>
</feature>
<dbReference type="SUPFAM" id="SSF46689">
    <property type="entry name" value="Homeodomain-like"/>
    <property type="match status" value="2"/>
</dbReference>
<dbReference type="Gene3D" id="1.10.10.60">
    <property type="entry name" value="Homeodomain-like"/>
    <property type="match status" value="1"/>
</dbReference>
<dbReference type="PANTHER" id="PTHR43130">
    <property type="entry name" value="ARAC-FAMILY TRANSCRIPTIONAL REGULATOR"/>
    <property type="match status" value="1"/>
</dbReference>
<reference evidence="4 5" key="1">
    <citation type="journal article" date="2012" name="J. Bacteriol.">
        <title>Genome sequence of the human- and animal-pathogenic strain Nocardia cyriacigeorgica GUH-2.</title>
        <authorList>
            <person name="Zoropogui A."/>
            <person name="Pujic P."/>
            <person name="Normand P."/>
            <person name="Barbe V."/>
            <person name="Beaman B."/>
            <person name="Beaman L."/>
            <person name="Boiron P."/>
            <person name="Colinon C."/>
            <person name="Deredjian A."/>
            <person name="Graindorge A."/>
            <person name="Mangenot S."/>
            <person name="Nazaret S."/>
            <person name="Neto M."/>
            <person name="Petit S."/>
            <person name="Roche D."/>
            <person name="Vallenet D."/>
            <person name="Rodriguez-Nava V."/>
            <person name="Richard Y."/>
            <person name="Cournoyer B."/>
            <person name="Blaha D."/>
        </authorList>
    </citation>
    <scope>NUCLEOTIDE SEQUENCE [LARGE SCALE GENOMIC DNA]</scope>
    <source>
        <strain evidence="4 5">GUH-2</strain>
    </source>
</reference>
<protein>
    <submittedName>
        <fullName evidence="4">Transcriptional regulator, AraC family</fullName>
    </submittedName>
</protein>
<name>H6RBC0_NOCCG</name>
<dbReference type="Pfam" id="PF01965">
    <property type="entry name" value="DJ-1_PfpI"/>
    <property type="match status" value="1"/>
</dbReference>
<dbReference type="STRING" id="1127134.NOCYR_2992"/>
<dbReference type="InterPro" id="IPR018060">
    <property type="entry name" value="HTH_AraC"/>
</dbReference>
<dbReference type="OrthoDB" id="4350011at2"/>
<dbReference type="InterPro" id="IPR052158">
    <property type="entry name" value="INH-QAR"/>
</dbReference>
<dbReference type="HOGENOM" id="CLU_000445_59_0_11"/>
<dbReference type="CDD" id="cd03137">
    <property type="entry name" value="GATase1_AraC_1"/>
    <property type="match status" value="1"/>
</dbReference>
<evidence type="ECO:0000256" key="2">
    <source>
        <dbReference type="ARBA" id="ARBA00023163"/>
    </source>
</evidence>
<dbReference type="eggNOG" id="COG4977">
    <property type="taxonomic scope" value="Bacteria"/>
</dbReference>
<dbReference type="AlphaFoldDB" id="H6RBC0"/>
<dbReference type="InterPro" id="IPR029062">
    <property type="entry name" value="Class_I_gatase-like"/>
</dbReference>
<dbReference type="EMBL" id="FO082843">
    <property type="protein sequence ID" value="CCF63759.1"/>
    <property type="molecule type" value="Genomic_DNA"/>
</dbReference>
<sequence length="326" mass="35042">MTARRRIGILVFDGVKMLDYTGPAEVFVEANQSLPGYDVVTVSPDGEPVVTSLGTQVCVMGSATDAGPFDTVLIPGSELPPARFVTPEVLAATAHLARRTRRLASICSGAFVLAELGVLNGRRATTHWKFTRDLAARFPDVLVDPDAIYVRDGSVYSSAGVAAGIDLALALVEDDHGSAVARRVAQSLLVYMQRGGGQSQFSAALSGPVPRSPLVRALADLIYADPARPYTVQLLAAHARVSPRHLTRLFREELDSSPAEYVAFVRFTVARDKLDAGYTVTEAAALAGYGSSEVMRRAFVARLGVSPKKYQQRFRTTIADRAPEHV</sequence>
<dbReference type="Proteomes" id="UP000008190">
    <property type="component" value="Chromosome"/>
</dbReference>
<dbReference type="PANTHER" id="PTHR43130:SF3">
    <property type="entry name" value="HTH-TYPE TRANSCRIPTIONAL REGULATOR RV1931C"/>
    <property type="match status" value="1"/>
</dbReference>
<dbReference type="Pfam" id="PF12833">
    <property type="entry name" value="HTH_18"/>
    <property type="match status" value="1"/>
</dbReference>
<dbReference type="KEGG" id="ncy:NOCYR_2992"/>
<dbReference type="RefSeq" id="WP_014351215.1">
    <property type="nucleotide sequence ID" value="NC_016887.1"/>
</dbReference>
<keyword evidence="1" id="KW-0805">Transcription regulation</keyword>
<dbReference type="InterPro" id="IPR009057">
    <property type="entry name" value="Homeodomain-like_sf"/>
</dbReference>
<dbReference type="GO" id="GO:0003700">
    <property type="term" value="F:DNA-binding transcription factor activity"/>
    <property type="evidence" value="ECO:0007669"/>
    <property type="project" value="InterPro"/>
</dbReference>
<proteinExistence type="predicted"/>
<evidence type="ECO:0000313" key="4">
    <source>
        <dbReference type="EMBL" id="CCF63759.1"/>
    </source>
</evidence>
<dbReference type="Gene3D" id="3.40.50.880">
    <property type="match status" value="1"/>
</dbReference>
<accession>H6RBC0</accession>
<dbReference type="SMART" id="SM00342">
    <property type="entry name" value="HTH_ARAC"/>
    <property type="match status" value="1"/>
</dbReference>
<evidence type="ECO:0000313" key="5">
    <source>
        <dbReference type="Proteomes" id="UP000008190"/>
    </source>
</evidence>